<evidence type="ECO:0000256" key="2">
    <source>
        <dbReference type="SAM" id="SignalP"/>
    </source>
</evidence>
<proteinExistence type="predicted"/>
<dbReference type="RefSeq" id="WP_079702942.1">
    <property type="nucleotide sequence ID" value="NZ_FUYR01000002.1"/>
</dbReference>
<feature type="chain" id="PRO_5011961992" evidence="2">
    <location>
        <begin position="30"/>
        <end position="545"/>
    </location>
</feature>
<evidence type="ECO:0000313" key="5">
    <source>
        <dbReference type="Proteomes" id="UP000189981"/>
    </source>
</evidence>
<dbReference type="PROSITE" id="PS51257">
    <property type="entry name" value="PROKAR_LIPOPROTEIN"/>
    <property type="match status" value="1"/>
</dbReference>
<sequence length="545" mass="62185">MANFLKQCFFPICLIVSLSILLFSSCASVQSPTGGPRDSIPPKVIKETPKNLTKNFNAKEVQIQFDEFIKLSNEFSEISISPAMDVLPEFKAKKQNLEIKFSQPLEANTTYTINFGKAITDVNESNILPNYTYVFATGNQIDSLSLSGTVTSSLTREKLKDVTVFILPLSQDSLFGKKRASFFTTTDTAGNFSLKNLREDTYRIYALSEQGGGDRIYNGQNEEIGFQDQPLVLNKNVENIQLQVFKAVPRTFSISERKIESDGRILLTFNKPLLKPSVKIIEPTELDRTKTFEITNTKDTAFIWLPEITFDSLKVSVSDADTPLDTITLRRNKRDTYNRVVLVSDNIIGPKLRPRSDVTLRMSAPIATAQEANISLLEDSVSVKYQISKQPGTSRTFNIKYAWKLNKDYILRFNENAFTDIFGNKSKLYIKRFNLDTEDNYGNISIKVIVPDTLSSYIVQWMGEKETIFRQDVISKNTTLNYLTYPTAKYRVRVIYDLNKNGIWDTGEVYRKQQPEKTWTFEKLISLRPNWDLEEVMTIPKPSPE</sequence>
<dbReference type="Pfam" id="PF13205">
    <property type="entry name" value="Big_5"/>
    <property type="match status" value="1"/>
</dbReference>
<dbReference type="InterPro" id="IPR013784">
    <property type="entry name" value="Carb-bd-like_fold"/>
</dbReference>
<keyword evidence="5" id="KW-1185">Reference proteome</keyword>
<dbReference type="SUPFAM" id="SSF49452">
    <property type="entry name" value="Starch-binding domain-like"/>
    <property type="match status" value="1"/>
</dbReference>
<evidence type="ECO:0000313" key="4">
    <source>
        <dbReference type="EMBL" id="SKB72815.1"/>
    </source>
</evidence>
<dbReference type="OrthoDB" id="9809989at2"/>
<feature type="signal peptide" evidence="2">
    <location>
        <begin position="1"/>
        <end position="29"/>
    </location>
</feature>
<reference evidence="5" key="1">
    <citation type="submission" date="2017-02" db="EMBL/GenBank/DDBJ databases">
        <authorList>
            <person name="Varghese N."/>
            <person name="Submissions S."/>
        </authorList>
    </citation>
    <scope>NUCLEOTIDE SEQUENCE [LARGE SCALE GENOMIC DNA]</scope>
    <source>
        <strain evidence="5">DSM 22385</strain>
    </source>
</reference>
<dbReference type="GO" id="GO:0030246">
    <property type="term" value="F:carbohydrate binding"/>
    <property type="evidence" value="ECO:0007669"/>
    <property type="project" value="InterPro"/>
</dbReference>
<gene>
    <name evidence="4" type="ORF">SAMN05661099_2437</name>
</gene>
<dbReference type="AlphaFoldDB" id="A0A1T5DMH0"/>
<feature type="domain" description="SbsA Ig-like" evidence="3">
    <location>
        <begin position="38"/>
        <end position="137"/>
    </location>
</feature>
<dbReference type="Proteomes" id="UP000189981">
    <property type="component" value="Unassembled WGS sequence"/>
</dbReference>
<dbReference type="STRING" id="572036.SAMN05661099_2437"/>
<evidence type="ECO:0000259" key="3">
    <source>
        <dbReference type="Pfam" id="PF13205"/>
    </source>
</evidence>
<name>A0A1T5DMH0_9SPHI</name>
<accession>A0A1T5DMH0</accession>
<evidence type="ECO:0000256" key="1">
    <source>
        <dbReference type="ARBA" id="ARBA00022729"/>
    </source>
</evidence>
<dbReference type="InterPro" id="IPR032812">
    <property type="entry name" value="SbsA_Ig"/>
</dbReference>
<keyword evidence="1 2" id="KW-0732">Signal</keyword>
<organism evidence="4 5">
    <name type="scientific">Daejeonella lutea</name>
    <dbReference type="NCBI Taxonomy" id="572036"/>
    <lineage>
        <taxon>Bacteria</taxon>
        <taxon>Pseudomonadati</taxon>
        <taxon>Bacteroidota</taxon>
        <taxon>Sphingobacteriia</taxon>
        <taxon>Sphingobacteriales</taxon>
        <taxon>Sphingobacteriaceae</taxon>
        <taxon>Daejeonella</taxon>
    </lineage>
</organism>
<protein>
    <submittedName>
        <fullName evidence="4">Ig-like domain-containing protein</fullName>
    </submittedName>
</protein>
<dbReference type="EMBL" id="FUYR01000002">
    <property type="protein sequence ID" value="SKB72815.1"/>
    <property type="molecule type" value="Genomic_DNA"/>
</dbReference>